<evidence type="ECO:0000313" key="2">
    <source>
        <dbReference type="Proteomes" id="UP000822476"/>
    </source>
</evidence>
<name>A0A8S9YDW2_9TREM</name>
<comment type="caution">
    <text evidence="1">The sequence shown here is derived from an EMBL/GenBank/DDBJ whole genome shotgun (WGS) entry which is preliminary data.</text>
</comment>
<dbReference type="EMBL" id="JTDE01009068">
    <property type="protein sequence ID" value="KAF7234635.1"/>
    <property type="molecule type" value="Genomic_DNA"/>
</dbReference>
<dbReference type="AlphaFoldDB" id="A0A8S9YDW2"/>
<dbReference type="Proteomes" id="UP000822476">
    <property type="component" value="Unassembled WGS sequence"/>
</dbReference>
<protein>
    <submittedName>
        <fullName evidence="1">Uncharacterized protein</fullName>
    </submittedName>
</protein>
<sequence length="232" mass="25742">MLSYQNEGLGTRKPQESTLPSFASVLSWQKAACLINTNSPVISPRLIQPIGLRPHSVLTEQRLFSPIHIPSSSFLQPIPPTSAYTPPALCNDPHHQQLLPSIKEELGRMSELLQYIASHVTQLSSSSQSYMPQHIKSSAAEKGSQASSSLSAVRTDADFEVLEDFLSEDSNVKCFVCVPHCLSSDLFLSGAVHEPAWWNIRRGDVAQHPFAQHPRRLCQQDQCLRVEREACS</sequence>
<dbReference type="OrthoDB" id="10396198at2759"/>
<reference evidence="1" key="1">
    <citation type="submission" date="2019-07" db="EMBL/GenBank/DDBJ databases">
        <title>Annotation for the trematode Paragonimus miyazaki's.</title>
        <authorList>
            <person name="Choi Y.-J."/>
        </authorList>
    </citation>
    <scope>NUCLEOTIDE SEQUENCE</scope>
    <source>
        <strain evidence="1">Japan</strain>
    </source>
</reference>
<accession>A0A8S9YDW2</accession>
<gene>
    <name evidence="1" type="ORF">EG68_11841</name>
</gene>
<proteinExistence type="predicted"/>
<evidence type="ECO:0000313" key="1">
    <source>
        <dbReference type="EMBL" id="KAF7234635.1"/>
    </source>
</evidence>
<keyword evidence="2" id="KW-1185">Reference proteome</keyword>
<organism evidence="1 2">
    <name type="scientific">Paragonimus skrjabini miyazakii</name>
    <dbReference type="NCBI Taxonomy" id="59628"/>
    <lineage>
        <taxon>Eukaryota</taxon>
        <taxon>Metazoa</taxon>
        <taxon>Spiralia</taxon>
        <taxon>Lophotrochozoa</taxon>
        <taxon>Platyhelminthes</taxon>
        <taxon>Trematoda</taxon>
        <taxon>Digenea</taxon>
        <taxon>Plagiorchiida</taxon>
        <taxon>Troglotremata</taxon>
        <taxon>Troglotrematidae</taxon>
        <taxon>Paragonimus</taxon>
    </lineage>
</organism>